<comment type="caution">
    <text evidence="1">The sequence shown here is derived from an EMBL/GenBank/DDBJ whole genome shotgun (WGS) entry which is preliminary data.</text>
</comment>
<reference evidence="1 2" key="1">
    <citation type="submission" date="2017-06" db="EMBL/GenBank/DDBJ databases">
        <title>Draft genome sequence of Fusobacterium nucleatum subsp. polymorphum KCOM 1271 (=ChDC F305).</title>
        <authorList>
            <person name="Kook J.-K."/>
            <person name="Park S.-N."/>
            <person name="Lim Y.K."/>
            <person name="Roh H."/>
        </authorList>
    </citation>
    <scope>NUCLEOTIDE SEQUENCE [LARGE SCALE GENOMIC DNA]</scope>
    <source>
        <strain evidence="2">KCOM 1271 (ChDC F305)</strain>
    </source>
</reference>
<accession>A0A2C6BR45</accession>
<proteinExistence type="predicted"/>
<dbReference type="RefSeq" id="WP_098974737.1">
    <property type="nucleotide sequence ID" value="NZ_CP077115.1"/>
</dbReference>
<dbReference type="Proteomes" id="UP000224182">
    <property type="component" value="Unassembled WGS sequence"/>
</dbReference>
<evidence type="ECO:0000313" key="1">
    <source>
        <dbReference type="EMBL" id="PHI07067.1"/>
    </source>
</evidence>
<name>A0A2C6BR45_FUSNP</name>
<evidence type="ECO:0000313" key="2">
    <source>
        <dbReference type="Proteomes" id="UP000224182"/>
    </source>
</evidence>
<organism evidence="1 2">
    <name type="scientific">Fusobacterium nucleatum subsp. polymorphum</name>
    <name type="common">Fusobacterium polymorphum</name>
    <dbReference type="NCBI Taxonomy" id="76857"/>
    <lineage>
        <taxon>Bacteria</taxon>
        <taxon>Fusobacteriati</taxon>
        <taxon>Fusobacteriota</taxon>
        <taxon>Fusobacteriia</taxon>
        <taxon>Fusobacteriales</taxon>
        <taxon>Fusobacteriaceae</taxon>
        <taxon>Fusobacterium</taxon>
    </lineage>
</organism>
<gene>
    <name evidence="1" type="ORF">CBG54_08535</name>
</gene>
<dbReference type="EMBL" id="NIRN01000001">
    <property type="protein sequence ID" value="PHI07067.1"/>
    <property type="molecule type" value="Genomic_DNA"/>
</dbReference>
<sequence length="244" mass="27934">MNIIEYNSKNMGKQVLVLKKDDIKTLNHFTSIAKSGELKGLIVAGKYAGFTDTYRLATVKDSHEELPGLDTIHIYDILDDLKKATSIAVLKDGKIAVQIEMEVTEYEPMKDIKVPNISKVVEDLEYESYSEAYPAINFTENIVWKMLKTVSGTEYFTRFFNFENGKVIVEAYPNDESKLVLELLELDNTKASLKTALDFKYVDLWFKWIKDSKFNVAIGKNNRSAIKFSKDNMDYIIVPQVLRS</sequence>
<protein>
    <submittedName>
        <fullName evidence="1">Uncharacterized protein</fullName>
    </submittedName>
</protein>
<dbReference type="AlphaFoldDB" id="A0A2C6BR45"/>